<proteinExistence type="predicted"/>
<evidence type="ECO:0000313" key="2">
    <source>
        <dbReference type="EMBL" id="KAE9355263.1"/>
    </source>
</evidence>
<evidence type="ECO:0000313" key="3">
    <source>
        <dbReference type="Proteomes" id="UP000434957"/>
    </source>
</evidence>
<dbReference type="AlphaFoldDB" id="A0A6A4FWZ1"/>
<comment type="caution">
    <text evidence="2">The sequence shown here is derived from an EMBL/GenBank/DDBJ whole genome shotgun (WGS) entry which is preliminary data.</text>
</comment>
<protein>
    <recommendedName>
        <fullName evidence="1">Reverse transcriptase Ty1/copia-type domain-containing protein</fullName>
    </recommendedName>
</protein>
<sequence>MATQMGMRVRQGDVPMAYVKPGLTEVKYMRQSRRFEEGDILIGYQEEREMDNLMQALREKYGVKDLGEINWFLGICIRLDFAQGITTLDQSQFAEEILRRFGMEDRSPRKTPIDKGVILYRRSPDEESAGDVPHRQAVGALLYLARVTRPDIAYVAAHAADPSKEH</sequence>
<keyword evidence="3" id="KW-1185">Reference proteome</keyword>
<dbReference type="Pfam" id="PF07727">
    <property type="entry name" value="RVT_2"/>
    <property type="match status" value="1"/>
</dbReference>
<organism evidence="2 3">
    <name type="scientific">Phytophthora rubi</name>
    <dbReference type="NCBI Taxonomy" id="129364"/>
    <lineage>
        <taxon>Eukaryota</taxon>
        <taxon>Sar</taxon>
        <taxon>Stramenopiles</taxon>
        <taxon>Oomycota</taxon>
        <taxon>Peronosporomycetes</taxon>
        <taxon>Peronosporales</taxon>
        <taxon>Peronosporaceae</taxon>
        <taxon>Phytophthora</taxon>
    </lineage>
</organism>
<reference evidence="2 3" key="1">
    <citation type="submission" date="2018-08" db="EMBL/GenBank/DDBJ databases">
        <title>Genomic investigation of the strawberry pathogen Phytophthora fragariae indicates pathogenicity is determined by transcriptional variation in three key races.</title>
        <authorList>
            <person name="Adams T.M."/>
            <person name="Armitage A.D."/>
            <person name="Sobczyk M.K."/>
            <person name="Bates H.J."/>
            <person name="Dunwell J.M."/>
            <person name="Nellist C.F."/>
            <person name="Harrison R.J."/>
        </authorList>
    </citation>
    <scope>NUCLEOTIDE SEQUENCE [LARGE SCALE GENOMIC DNA]</scope>
    <source>
        <strain evidence="2 3">SCRP333</strain>
    </source>
</reference>
<gene>
    <name evidence="2" type="ORF">PR003_g2935</name>
</gene>
<feature type="domain" description="Reverse transcriptase Ty1/copia-type" evidence="1">
    <location>
        <begin position="39"/>
        <end position="114"/>
    </location>
</feature>
<name>A0A6A4FWZ1_9STRA</name>
<dbReference type="InterPro" id="IPR013103">
    <property type="entry name" value="RVT_2"/>
</dbReference>
<accession>A0A6A4FWZ1</accession>
<dbReference type="Proteomes" id="UP000434957">
    <property type="component" value="Unassembled WGS sequence"/>
</dbReference>
<evidence type="ECO:0000259" key="1">
    <source>
        <dbReference type="Pfam" id="PF07727"/>
    </source>
</evidence>
<dbReference type="EMBL" id="QXFT01000097">
    <property type="protein sequence ID" value="KAE9355263.1"/>
    <property type="molecule type" value="Genomic_DNA"/>
</dbReference>